<reference evidence="1 2" key="1">
    <citation type="journal article" date="2011" name="Genome Biol.">
        <title>Comparative genome sequence analysis underscores mycoparasitism as the ancestral life style of Trichoderma.</title>
        <authorList>
            <person name="Kubicek C.P."/>
            <person name="Herrera-Estrella A."/>
            <person name="Seidl-Seiboth V."/>
            <person name="Martinez D.A."/>
            <person name="Druzhinina I.S."/>
            <person name="Thon M."/>
            <person name="Zeilinger S."/>
            <person name="Casas-Flores S."/>
            <person name="Horwitz B.A."/>
            <person name="Mukherjee P.K."/>
            <person name="Mukherjee M."/>
            <person name="Kredics L."/>
            <person name="Alcaraz L.D."/>
            <person name="Aerts A."/>
            <person name="Antal Z."/>
            <person name="Atanasova L."/>
            <person name="Cervantes-Badillo M.G."/>
            <person name="Challacombe J."/>
            <person name="Chertkov O."/>
            <person name="McCluskey K."/>
            <person name="Coulpier F."/>
            <person name="Deshpande N."/>
            <person name="von Doehren H."/>
            <person name="Ebbole D.J."/>
            <person name="Esquivel-Naranjo E.U."/>
            <person name="Fekete E."/>
            <person name="Flipphi M."/>
            <person name="Glaser F."/>
            <person name="Gomez-Rodriguez E.Y."/>
            <person name="Gruber S."/>
            <person name="Han C."/>
            <person name="Henrissat B."/>
            <person name="Hermosa R."/>
            <person name="Hernandez-Onate M."/>
            <person name="Karaffa L."/>
            <person name="Kosti I."/>
            <person name="Le Crom S."/>
            <person name="Lindquist E."/>
            <person name="Lucas S."/>
            <person name="Luebeck M."/>
            <person name="Luebeck P.S."/>
            <person name="Margeot A."/>
            <person name="Metz B."/>
            <person name="Misra M."/>
            <person name="Nevalainen H."/>
            <person name="Omann M."/>
            <person name="Packer N."/>
            <person name="Perrone G."/>
            <person name="Uresti-Rivera E.E."/>
            <person name="Salamov A."/>
            <person name="Schmoll M."/>
            <person name="Seiboth B."/>
            <person name="Shapiro H."/>
            <person name="Sukno S."/>
            <person name="Tamayo-Ramos J.A."/>
            <person name="Tisch D."/>
            <person name="Wiest A."/>
            <person name="Wilkinson H.H."/>
            <person name="Zhang M."/>
            <person name="Coutinho P.M."/>
            <person name="Kenerley C.M."/>
            <person name="Monte E."/>
            <person name="Baker S.E."/>
            <person name="Grigoriev I.V."/>
        </authorList>
    </citation>
    <scope>NUCLEOTIDE SEQUENCE [LARGE SCALE GENOMIC DNA]</scope>
    <source>
        <strain evidence="2">Gv29-8 / FGSC 10586</strain>
    </source>
</reference>
<sequence length="209" mass="22686">MSEIIELSTITLKDGFSSPPQSLLDDLKTLASTPGVIALYFGPHLETPYKYTWVARWSSQTAIDNFHTSPGFADWAASYVAPLATYAVSACTAYTGDAAVPLEAPCTEFFSSFGADDDYLDARLNPFVKALDDAKLPGMVGGITGEFVPLNYVGVEQPEPKVVLLLLGWNSMADHQAQRGEGKVIDNNIHLVRSGRKSVGMFHVNLQKL</sequence>
<dbReference type="AlphaFoldDB" id="G9N763"/>
<evidence type="ECO:0008006" key="3">
    <source>
        <dbReference type="Google" id="ProtNLM"/>
    </source>
</evidence>
<dbReference type="Proteomes" id="UP000007115">
    <property type="component" value="Unassembled WGS sequence"/>
</dbReference>
<dbReference type="GeneID" id="25794176"/>
<dbReference type="InParanoid" id="G9N763"/>
<dbReference type="SUPFAM" id="SSF54909">
    <property type="entry name" value="Dimeric alpha+beta barrel"/>
    <property type="match status" value="1"/>
</dbReference>
<proteinExistence type="predicted"/>
<dbReference type="VEuPathDB" id="FungiDB:TRIVIDRAFT_43250"/>
<dbReference type="STRING" id="413071.G9N763"/>
<organism evidence="1 2">
    <name type="scientific">Hypocrea virens (strain Gv29-8 / FGSC 10586)</name>
    <name type="common">Gliocladium virens</name>
    <name type="synonym">Trichoderma virens</name>
    <dbReference type="NCBI Taxonomy" id="413071"/>
    <lineage>
        <taxon>Eukaryota</taxon>
        <taxon>Fungi</taxon>
        <taxon>Dikarya</taxon>
        <taxon>Ascomycota</taxon>
        <taxon>Pezizomycotina</taxon>
        <taxon>Sordariomycetes</taxon>
        <taxon>Hypocreomycetidae</taxon>
        <taxon>Hypocreales</taxon>
        <taxon>Hypocreaceae</taxon>
        <taxon>Trichoderma</taxon>
    </lineage>
</organism>
<keyword evidence="2" id="KW-1185">Reference proteome</keyword>
<dbReference type="EMBL" id="ABDF02000088">
    <property type="protein sequence ID" value="EHK17561.1"/>
    <property type="molecule type" value="Genomic_DNA"/>
</dbReference>
<evidence type="ECO:0000313" key="1">
    <source>
        <dbReference type="EMBL" id="EHK17561.1"/>
    </source>
</evidence>
<protein>
    <recommendedName>
        <fullName evidence="3">ABM domain-containing protein</fullName>
    </recommendedName>
</protein>
<name>G9N763_HYPVG</name>
<dbReference type="OMA" id="ATDWHAS"/>
<dbReference type="OrthoDB" id="3830579at2759"/>
<comment type="caution">
    <text evidence="1">The sequence shown here is derived from an EMBL/GenBank/DDBJ whole genome shotgun (WGS) entry which is preliminary data.</text>
</comment>
<evidence type="ECO:0000313" key="2">
    <source>
        <dbReference type="Proteomes" id="UP000007115"/>
    </source>
</evidence>
<dbReference type="InterPro" id="IPR011008">
    <property type="entry name" value="Dimeric_a/b-barrel"/>
</dbReference>
<dbReference type="HOGENOM" id="CLU_081631_0_0_1"/>
<dbReference type="RefSeq" id="XP_013951762.1">
    <property type="nucleotide sequence ID" value="XM_014096287.1"/>
</dbReference>
<gene>
    <name evidence="1" type="ORF">TRIVIDRAFT_43250</name>
</gene>
<accession>G9N763</accession>
<dbReference type="eggNOG" id="ENOG502SUTN">
    <property type="taxonomic scope" value="Eukaryota"/>
</dbReference>
<dbReference type="Gene3D" id="3.30.70.100">
    <property type="match status" value="1"/>
</dbReference>